<evidence type="ECO:0000256" key="1">
    <source>
        <dbReference type="SAM" id="Phobius"/>
    </source>
</evidence>
<accession>A0ABS5C0M0</accession>
<keyword evidence="3" id="KW-1185">Reference proteome</keyword>
<reference evidence="2 3" key="1">
    <citation type="submission" date="2021-04" db="EMBL/GenBank/DDBJ databases">
        <authorList>
            <person name="Ivanova A."/>
        </authorList>
    </citation>
    <scope>NUCLEOTIDE SEQUENCE [LARGE SCALE GENOMIC DNA]</scope>
    <source>
        <strain evidence="2 3">G18</strain>
    </source>
</reference>
<evidence type="ECO:0000313" key="3">
    <source>
        <dbReference type="Proteomes" id="UP000676565"/>
    </source>
</evidence>
<proteinExistence type="predicted"/>
<dbReference type="EMBL" id="JAGKQQ010000001">
    <property type="protein sequence ID" value="MBP3959187.1"/>
    <property type="molecule type" value="Genomic_DNA"/>
</dbReference>
<comment type="caution">
    <text evidence="2">The sequence shown here is derived from an EMBL/GenBank/DDBJ whole genome shotgun (WGS) entry which is preliminary data.</text>
</comment>
<name>A0ABS5C0M0_9BACT</name>
<protein>
    <submittedName>
        <fullName evidence="2">Uncharacterized protein</fullName>
    </submittedName>
</protein>
<organism evidence="2 3">
    <name type="scientific">Gemmata palustris</name>
    <dbReference type="NCBI Taxonomy" id="2822762"/>
    <lineage>
        <taxon>Bacteria</taxon>
        <taxon>Pseudomonadati</taxon>
        <taxon>Planctomycetota</taxon>
        <taxon>Planctomycetia</taxon>
        <taxon>Gemmatales</taxon>
        <taxon>Gemmataceae</taxon>
        <taxon>Gemmata</taxon>
    </lineage>
</organism>
<gene>
    <name evidence="2" type="ORF">J8F10_28415</name>
</gene>
<dbReference type="Proteomes" id="UP000676565">
    <property type="component" value="Unassembled WGS sequence"/>
</dbReference>
<keyword evidence="1" id="KW-0812">Transmembrane</keyword>
<keyword evidence="1" id="KW-0472">Membrane</keyword>
<sequence>MSVNTWIGVFLISSLFWAWILFLGGANWLEGSWIVAFIVDFGAMEWTADGIRLFALLMWILETIWFVIGLLVPDVRFWP</sequence>
<feature type="transmembrane region" description="Helical" evidence="1">
    <location>
        <begin position="50"/>
        <end position="72"/>
    </location>
</feature>
<keyword evidence="1" id="KW-1133">Transmembrane helix</keyword>
<dbReference type="RefSeq" id="WP_210659760.1">
    <property type="nucleotide sequence ID" value="NZ_JAGKQQ010000001.1"/>
</dbReference>
<feature type="transmembrane region" description="Helical" evidence="1">
    <location>
        <begin position="6"/>
        <end position="29"/>
    </location>
</feature>
<evidence type="ECO:0000313" key="2">
    <source>
        <dbReference type="EMBL" id="MBP3959187.1"/>
    </source>
</evidence>